<dbReference type="InterPro" id="IPR000768">
    <property type="entry name" value="ART"/>
</dbReference>
<dbReference type="SUPFAM" id="SSF55846">
    <property type="entry name" value="N-acetylmuramoyl-L-alanine amidase-like"/>
    <property type="match status" value="1"/>
</dbReference>
<evidence type="ECO:0000256" key="2">
    <source>
        <dbReference type="ARBA" id="ARBA00009558"/>
    </source>
</evidence>
<dbReference type="AlphaFoldDB" id="A0A819PLH6"/>
<evidence type="ECO:0000313" key="16">
    <source>
        <dbReference type="Proteomes" id="UP000663842"/>
    </source>
</evidence>
<dbReference type="InterPro" id="IPR015510">
    <property type="entry name" value="PGRP"/>
</dbReference>
<dbReference type="Pfam" id="PF01129">
    <property type="entry name" value="ART"/>
    <property type="match status" value="1"/>
</dbReference>
<evidence type="ECO:0000259" key="10">
    <source>
        <dbReference type="SMART" id="SM00644"/>
    </source>
</evidence>
<evidence type="ECO:0000256" key="3">
    <source>
        <dbReference type="ARBA" id="ARBA00022676"/>
    </source>
</evidence>
<keyword evidence="9" id="KW-0472">Membrane</keyword>
<comment type="catalytic activity">
    <reaction evidence="7 8">
        <text>L-arginyl-[protein] + NAD(+) = N(omega)-(ADP-D-ribosyl)-L-arginyl-[protein] + nicotinamide + H(+)</text>
        <dbReference type="Rhea" id="RHEA:19149"/>
        <dbReference type="Rhea" id="RHEA-COMP:10532"/>
        <dbReference type="Rhea" id="RHEA-COMP:15087"/>
        <dbReference type="ChEBI" id="CHEBI:15378"/>
        <dbReference type="ChEBI" id="CHEBI:17154"/>
        <dbReference type="ChEBI" id="CHEBI:29965"/>
        <dbReference type="ChEBI" id="CHEBI:57540"/>
        <dbReference type="ChEBI" id="CHEBI:142554"/>
        <dbReference type="EC" id="2.4.2.31"/>
    </reaction>
</comment>
<dbReference type="GO" id="GO:0008270">
    <property type="term" value="F:zinc ion binding"/>
    <property type="evidence" value="ECO:0007669"/>
    <property type="project" value="InterPro"/>
</dbReference>
<dbReference type="PANTHER" id="PTHR11022:SF41">
    <property type="entry name" value="PEPTIDOGLYCAN-RECOGNITION PROTEIN LC-RELATED"/>
    <property type="match status" value="1"/>
</dbReference>
<dbReference type="GO" id="GO:0016779">
    <property type="term" value="F:nucleotidyltransferase activity"/>
    <property type="evidence" value="ECO:0007669"/>
    <property type="project" value="UniProtKB-KW"/>
</dbReference>
<proteinExistence type="inferred from homology"/>
<feature type="domain" description="Peptidoglycan recognition protein family" evidence="11">
    <location>
        <begin position="440"/>
        <end position="582"/>
    </location>
</feature>
<comment type="similarity">
    <text evidence="1">Belongs to the N-acetylmuramoyl-L-alanine amidase 2 family.</text>
</comment>
<comment type="similarity">
    <text evidence="2 8">Belongs to the Arg-specific ADP-ribosyltransferase family.</text>
</comment>
<dbReference type="GO" id="GO:0009253">
    <property type="term" value="P:peptidoglycan catabolic process"/>
    <property type="evidence" value="ECO:0007669"/>
    <property type="project" value="InterPro"/>
</dbReference>
<keyword evidence="6" id="KW-0391">Immunity</keyword>
<accession>A0A819PLH6</accession>
<evidence type="ECO:0000256" key="8">
    <source>
        <dbReference type="RuleBase" id="RU361228"/>
    </source>
</evidence>
<dbReference type="InterPro" id="IPR006619">
    <property type="entry name" value="PGRP_domain_met/bac"/>
</dbReference>
<evidence type="ECO:0000313" key="13">
    <source>
        <dbReference type="EMBL" id="CAF2149784.1"/>
    </source>
</evidence>
<evidence type="ECO:0000256" key="9">
    <source>
        <dbReference type="SAM" id="Phobius"/>
    </source>
</evidence>
<dbReference type="SUPFAM" id="SSF56399">
    <property type="entry name" value="ADP-ribosylation"/>
    <property type="match status" value="1"/>
</dbReference>
<name>A0A819PLH6_9BILA</name>
<dbReference type="Proteomes" id="UP000663866">
    <property type="component" value="Unassembled WGS sequence"/>
</dbReference>
<keyword evidence="4 8" id="KW-0808">Transferase</keyword>
<dbReference type="Proteomes" id="UP000663887">
    <property type="component" value="Unassembled WGS sequence"/>
</dbReference>
<dbReference type="EMBL" id="CAJOBF010002165">
    <property type="protein sequence ID" value="CAF4014742.1"/>
    <property type="molecule type" value="Genomic_DNA"/>
</dbReference>
<dbReference type="GO" id="GO:0106274">
    <property type="term" value="F:NAD+-protein-arginine ADP-ribosyltransferase activity"/>
    <property type="evidence" value="ECO:0007669"/>
    <property type="project" value="UniProtKB-EC"/>
</dbReference>
<dbReference type="Proteomes" id="UP000663842">
    <property type="component" value="Unassembled WGS sequence"/>
</dbReference>
<dbReference type="InterPro" id="IPR002502">
    <property type="entry name" value="Amidase_domain"/>
</dbReference>
<keyword evidence="17" id="KW-1185">Reference proteome</keyword>
<evidence type="ECO:0000256" key="4">
    <source>
        <dbReference type="ARBA" id="ARBA00022679"/>
    </source>
</evidence>
<dbReference type="FunFam" id="3.40.80.10:FF:000001">
    <property type="entry name" value="Peptidoglycan recognition protein 1"/>
    <property type="match status" value="1"/>
</dbReference>
<dbReference type="PANTHER" id="PTHR11022">
    <property type="entry name" value="PEPTIDOGLYCAN RECOGNITION PROTEIN"/>
    <property type="match status" value="1"/>
</dbReference>
<dbReference type="EMBL" id="CAJOBG010005016">
    <property type="protein sequence ID" value="CAF4136070.1"/>
    <property type="molecule type" value="Genomic_DNA"/>
</dbReference>
<evidence type="ECO:0000256" key="7">
    <source>
        <dbReference type="ARBA" id="ARBA00047597"/>
    </source>
</evidence>
<evidence type="ECO:0000313" key="15">
    <source>
        <dbReference type="EMBL" id="CAF4136070.1"/>
    </source>
</evidence>
<dbReference type="GO" id="GO:0008745">
    <property type="term" value="F:N-acetylmuramoyl-L-alanine amidase activity"/>
    <property type="evidence" value="ECO:0007669"/>
    <property type="project" value="InterPro"/>
</dbReference>
<dbReference type="EMBL" id="CAJNRG010013575">
    <property type="protein sequence ID" value="CAF2149784.1"/>
    <property type="molecule type" value="Genomic_DNA"/>
</dbReference>
<keyword evidence="9" id="KW-0812">Transmembrane</keyword>
<dbReference type="SMART" id="SM00644">
    <property type="entry name" value="Ami_2"/>
    <property type="match status" value="1"/>
</dbReference>
<evidence type="ECO:0000256" key="1">
    <source>
        <dbReference type="ARBA" id="ARBA00007553"/>
    </source>
</evidence>
<dbReference type="Proteomes" id="UP000663856">
    <property type="component" value="Unassembled WGS sequence"/>
</dbReference>
<keyword evidence="8" id="KW-0521">NADP</keyword>
<sequence length="595" mass="68813">MTDSYDAHEMEISISNNTEVNNGVQNYFDLGDNIKIIDHIDPDGKISLHVASTNIGNNEVAQLLFTNDALKSFKDISYPLTPYDESRKKELNTLMENNSNLFHCPQEIPDCDYIEWSLIGKNLIEKRKQFREQIDLYKTYDNRHHLITKLVFEIINYYLNEYLIHQEGFPRFEIENLKFYFKQAIREQNYLEYFIKAYSLTNNFYHVLNKHLALYILDYFDPSSSQTEYRLINCLVHIVTLLVNHPDINKYTYRGTTYRGLSMTKKDLEKYTIGSHILNRTFVSTSFNRSVAQLFAGNSQQTSAKVSVLLKYITKQNKTAINIQHMSTMQDEQEVLILPFSVFQVKDKIENNPNMSPPVLYEIDLEECEDDEQINGRNYISEPLTHFRRRARKRENAIRLNCLYCSIVLFIIIAGWVLAIVVGMKNTATIKRVKNKDQCPRLINRTAWNASESKNNTKLVTPVPYVAIHHTTGPQCTDLDDCISLVQSFQRYHLKEHKWGDIGYNFVVGNNGHVFEGRGWNHTGSHCKRYNNQSIGIGVIGDFSNVSPSKSILNAVQSLINCGITYGFIQKNYTVLGRNSTRGIKKFFALEPVCL</sequence>
<keyword evidence="9" id="KW-1133">Transmembrane helix</keyword>
<dbReference type="GO" id="GO:0002376">
    <property type="term" value="P:immune system process"/>
    <property type="evidence" value="ECO:0007669"/>
    <property type="project" value="UniProtKB-KW"/>
</dbReference>
<organism evidence="14 16">
    <name type="scientific">Rotaria magnacalcarata</name>
    <dbReference type="NCBI Taxonomy" id="392030"/>
    <lineage>
        <taxon>Eukaryota</taxon>
        <taxon>Metazoa</taxon>
        <taxon>Spiralia</taxon>
        <taxon>Gnathifera</taxon>
        <taxon>Rotifera</taxon>
        <taxon>Eurotatoria</taxon>
        <taxon>Bdelloidea</taxon>
        <taxon>Philodinida</taxon>
        <taxon>Philodinidae</taxon>
        <taxon>Rotaria</taxon>
    </lineage>
</organism>
<reference evidence="14" key="1">
    <citation type="submission" date="2021-02" db="EMBL/GenBank/DDBJ databases">
        <authorList>
            <person name="Nowell W R."/>
        </authorList>
    </citation>
    <scope>NUCLEOTIDE SEQUENCE</scope>
</reference>
<dbReference type="SMART" id="SM00701">
    <property type="entry name" value="PGRP"/>
    <property type="match status" value="1"/>
</dbReference>
<keyword evidence="3 8" id="KW-0328">Glycosyltransferase</keyword>
<dbReference type="Gene3D" id="3.90.176.10">
    <property type="entry name" value="Toxin ADP-ribosyltransferase, Chain A, domain 1"/>
    <property type="match status" value="1"/>
</dbReference>
<dbReference type="InterPro" id="IPR036505">
    <property type="entry name" value="Amidase/PGRP_sf"/>
</dbReference>
<feature type="transmembrane region" description="Helical" evidence="9">
    <location>
        <begin position="398"/>
        <end position="424"/>
    </location>
</feature>
<evidence type="ECO:0000256" key="5">
    <source>
        <dbReference type="ARBA" id="ARBA00022695"/>
    </source>
</evidence>
<dbReference type="EC" id="2.4.2.31" evidence="8"/>
<evidence type="ECO:0000313" key="12">
    <source>
        <dbReference type="EMBL" id="CAF2061231.1"/>
    </source>
</evidence>
<evidence type="ECO:0000313" key="17">
    <source>
        <dbReference type="Proteomes" id="UP000663866"/>
    </source>
</evidence>
<feature type="domain" description="N-acetylmuramoyl-L-alanine amidase" evidence="10">
    <location>
        <begin position="452"/>
        <end position="583"/>
    </location>
</feature>
<dbReference type="Gene3D" id="3.40.80.10">
    <property type="entry name" value="Peptidoglycan recognition protein-like"/>
    <property type="match status" value="1"/>
</dbReference>
<evidence type="ECO:0000259" key="11">
    <source>
        <dbReference type="SMART" id="SM00701"/>
    </source>
</evidence>
<dbReference type="EMBL" id="CAJNRF010004564">
    <property type="protein sequence ID" value="CAF2061231.1"/>
    <property type="molecule type" value="Genomic_DNA"/>
</dbReference>
<evidence type="ECO:0000313" key="14">
    <source>
        <dbReference type="EMBL" id="CAF4014742.1"/>
    </source>
</evidence>
<keyword evidence="5" id="KW-0548">Nucleotidyltransferase</keyword>
<comment type="caution">
    <text evidence="14">The sequence shown here is derived from an EMBL/GenBank/DDBJ whole genome shotgun (WGS) entry which is preliminary data.</text>
</comment>
<dbReference type="PROSITE" id="PS51996">
    <property type="entry name" value="TR_MART"/>
    <property type="match status" value="1"/>
</dbReference>
<dbReference type="Pfam" id="PF01510">
    <property type="entry name" value="Amidase_2"/>
    <property type="match status" value="1"/>
</dbReference>
<evidence type="ECO:0000256" key="6">
    <source>
        <dbReference type="ARBA" id="ARBA00022859"/>
    </source>
</evidence>
<keyword evidence="8" id="KW-0520">NAD</keyword>
<gene>
    <name evidence="15" type="ORF">OVN521_LOCUS22795</name>
    <name evidence="14" type="ORF">UXM345_LOCUS16989</name>
    <name evidence="12" type="ORF">WKI299_LOCUS12153</name>
    <name evidence="13" type="ORF">XDN619_LOCUS28427</name>
</gene>
<protein>
    <recommendedName>
        <fullName evidence="8">NAD(P)(+)--arginine ADP-ribosyltransferase</fullName>
        <ecNumber evidence="8">2.4.2.31</ecNumber>
    </recommendedName>
    <alternativeName>
        <fullName evidence="8">Mono(ADP-ribosyl)transferase</fullName>
    </alternativeName>
</protein>
<dbReference type="CDD" id="cd06583">
    <property type="entry name" value="PGRP"/>
    <property type="match status" value="1"/>
</dbReference>